<protein>
    <submittedName>
        <fullName evidence="1">YbbR-like protein</fullName>
    </submittedName>
</protein>
<keyword evidence="2" id="KW-1185">Reference proteome</keyword>
<proteinExistence type="predicted"/>
<dbReference type="STRING" id="551996.SAMN05192573_12216"/>
<sequence length="316" mass="36064">MAIVKLSATERRRLSVFFTCLSLAIIAWIFTTLSDPLPYKVKKVLTFKNAPQRRAFHSLQPDTVDATIQGTGWQMLFSRLNSDNRPLTVDLRSLETRNYVVIDSTQLKQMNMGKDPANRVSSIDPDTLYFDFSNRLIKKVPVQLTMGVSYQKQFAVSGNITVRPAYVTVSGPIERLKQITSWKTDSLKFSNVNETINTRVNLKPSNEGNLNVYPRSVQAIVPVDEFTEKTLEIPVKLINNNNYYTVKVFPQKIKVTFTTSLNRYADIDEDLFEAVADLNLWRDKGYTALPVKLIHMPPFCKIVKIAPANIDFYIKK</sequence>
<organism evidence="1 2">
    <name type="scientific">Mucilaginibacter gossypii</name>
    <dbReference type="NCBI Taxonomy" id="551996"/>
    <lineage>
        <taxon>Bacteria</taxon>
        <taxon>Pseudomonadati</taxon>
        <taxon>Bacteroidota</taxon>
        <taxon>Sphingobacteriia</taxon>
        <taxon>Sphingobacteriales</taxon>
        <taxon>Sphingobacteriaceae</taxon>
        <taxon>Mucilaginibacter</taxon>
    </lineage>
</organism>
<dbReference type="Gene3D" id="2.170.120.30">
    <property type="match status" value="1"/>
</dbReference>
<dbReference type="PANTHER" id="PTHR37804">
    <property type="entry name" value="CDAA REGULATORY PROTEIN CDAR"/>
    <property type="match status" value="1"/>
</dbReference>
<dbReference type="PANTHER" id="PTHR37804:SF1">
    <property type="entry name" value="CDAA REGULATORY PROTEIN CDAR"/>
    <property type="match status" value="1"/>
</dbReference>
<dbReference type="InterPro" id="IPR012505">
    <property type="entry name" value="YbbR"/>
</dbReference>
<dbReference type="Gene3D" id="2.170.120.40">
    <property type="entry name" value="YbbR-like domain"/>
    <property type="match status" value="1"/>
</dbReference>
<evidence type="ECO:0000313" key="1">
    <source>
        <dbReference type="EMBL" id="SDI49766.1"/>
    </source>
</evidence>
<reference evidence="2" key="1">
    <citation type="submission" date="2016-10" db="EMBL/GenBank/DDBJ databases">
        <authorList>
            <person name="Varghese N."/>
            <person name="Submissions S."/>
        </authorList>
    </citation>
    <scope>NUCLEOTIDE SEQUENCE [LARGE SCALE GENOMIC DNA]</scope>
    <source>
        <strain evidence="2">Gh-67</strain>
    </source>
</reference>
<dbReference type="AlphaFoldDB" id="A0A1G8L293"/>
<evidence type="ECO:0000313" key="2">
    <source>
        <dbReference type="Proteomes" id="UP000199705"/>
    </source>
</evidence>
<dbReference type="Proteomes" id="UP000199705">
    <property type="component" value="Unassembled WGS sequence"/>
</dbReference>
<dbReference type="InterPro" id="IPR053154">
    <property type="entry name" value="c-di-AMP_regulator"/>
</dbReference>
<gene>
    <name evidence="1" type="ORF">SAMN05192573_12216</name>
</gene>
<accession>A0A1G8L293</accession>
<dbReference type="Pfam" id="PF07949">
    <property type="entry name" value="YbbR"/>
    <property type="match status" value="1"/>
</dbReference>
<name>A0A1G8L293_9SPHI</name>
<dbReference type="RefSeq" id="WP_091175210.1">
    <property type="nucleotide sequence ID" value="NZ_FNCG01000022.1"/>
</dbReference>
<dbReference type="EMBL" id="FNCG01000022">
    <property type="protein sequence ID" value="SDI49766.1"/>
    <property type="molecule type" value="Genomic_DNA"/>
</dbReference>